<comment type="caution">
    <text evidence="2">The sequence shown here is derived from an EMBL/GenBank/DDBJ whole genome shotgun (WGS) entry which is preliminary data.</text>
</comment>
<sequence length="278" mass="30886">MEHRGEATCSINARHTNREPEVNRSPLVSVWSLNPALSGVETQSLRRVIRRCRIALTAINVGETLNTALLEMILPLAFQSPHILHGLLALSVRPSERSSVNLQHHQLALSELRADIEAARFGTTQMDQLHTLLASSFLMNLFTMSHCDGSWSQHIRGMFASPDSVSSSQSMSTWTSTNDLEKALTNWTIPKIPEELSHVQQLALTTAWETYRKSALLLLWRGCGFNSNLLEPVRADKAAEKDVLVTQIVNNVRTIDLAWGYVCTLLDGPPSSLGRGLR</sequence>
<evidence type="ECO:0000313" key="3">
    <source>
        <dbReference type="Proteomes" id="UP000693738"/>
    </source>
</evidence>
<dbReference type="InterPro" id="IPR021858">
    <property type="entry name" value="Fun_TF"/>
</dbReference>
<reference evidence="2" key="1">
    <citation type="submission" date="2021-05" db="EMBL/GenBank/DDBJ databases">
        <authorList>
            <person name="Khan N."/>
        </authorList>
    </citation>
    <scope>NUCLEOTIDE SEQUENCE</scope>
</reference>
<dbReference type="Pfam" id="PF11951">
    <property type="entry name" value="Fungal_trans_2"/>
    <property type="match status" value="1"/>
</dbReference>
<proteinExistence type="predicted"/>
<name>A0A8J2IY58_FUSEQ</name>
<organism evidence="2 3">
    <name type="scientific">Fusarium equiseti</name>
    <name type="common">Fusarium scirpi</name>
    <dbReference type="NCBI Taxonomy" id="61235"/>
    <lineage>
        <taxon>Eukaryota</taxon>
        <taxon>Fungi</taxon>
        <taxon>Dikarya</taxon>
        <taxon>Ascomycota</taxon>
        <taxon>Pezizomycotina</taxon>
        <taxon>Sordariomycetes</taxon>
        <taxon>Hypocreomycetidae</taxon>
        <taxon>Hypocreales</taxon>
        <taxon>Nectriaceae</taxon>
        <taxon>Fusarium</taxon>
        <taxon>Fusarium incarnatum-equiseti species complex</taxon>
    </lineage>
</organism>
<evidence type="ECO:0000256" key="1">
    <source>
        <dbReference type="ARBA" id="ARBA00023242"/>
    </source>
</evidence>
<evidence type="ECO:0000313" key="2">
    <source>
        <dbReference type="EMBL" id="CAG7562637.1"/>
    </source>
</evidence>
<accession>A0A8J2IY58</accession>
<dbReference type="AlphaFoldDB" id="A0A8J2IY58"/>
<evidence type="ECO:0008006" key="4">
    <source>
        <dbReference type="Google" id="ProtNLM"/>
    </source>
</evidence>
<dbReference type="EMBL" id="CAJSTJ010000151">
    <property type="protein sequence ID" value="CAG7562637.1"/>
    <property type="molecule type" value="Genomic_DNA"/>
</dbReference>
<protein>
    <recommendedName>
        <fullName evidence="4">Transcription factor</fullName>
    </recommendedName>
</protein>
<keyword evidence="1" id="KW-0539">Nucleus</keyword>
<dbReference type="Proteomes" id="UP000693738">
    <property type="component" value="Unassembled WGS sequence"/>
</dbReference>
<gene>
    <name evidence="2" type="ORF">FEQUK3_LOCUS8451</name>
</gene>